<dbReference type="InterPro" id="IPR010979">
    <property type="entry name" value="Ribosomal_uS13-like_H2TH"/>
</dbReference>
<keyword evidence="11" id="KW-0456">Lyase</keyword>
<dbReference type="SUPFAM" id="SSF57716">
    <property type="entry name" value="Glucocorticoid receptor-like (DNA-binding domain)"/>
    <property type="match status" value="1"/>
</dbReference>
<name>A0A0H4WNI6_9BACT</name>
<evidence type="ECO:0000256" key="5">
    <source>
        <dbReference type="ARBA" id="ARBA00022763"/>
    </source>
</evidence>
<dbReference type="Gene3D" id="3.20.190.10">
    <property type="entry name" value="MutM-like, N-terminal"/>
    <property type="match status" value="1"/>
</dbReference>
<keyword evidence="19" id="KW-1185">Reference proteome</keyword>
<dbReference type="FunFam" id="1.10.8.50:FF:000003">
    <property type="entry name" value="Formamidopyrimidine-DNA glycosylase"/>
    <property type="match status" value="1"/>
</dbReference>
<feature type="domain" description="Formamidopyrimidine-DNA glycosylase catalytic" evidence="17">
    <location>
        <begin position="2"/>
        <end position="115"/>
    </location>
</feature>
<reference evidence="18 19" key="1">
    <citation type="journal article" date="2016" name="PLoS ONE">
        <title>Complete Genome Sequence and Comparative Genomics of a Novel Myxobacterium Myxococcus hansupus.</title>
        <authorList>
            <person name="Sharma G."/>
            <person name="Narwani T."/>
            <person name="Subramanian S."/>
        </authorList>
    </citation>
    <scope>NUCLEOTIDE SEQUENCE [LARGE SCALE GENOMIC DNA]</scope>
    <source>
        <strain evidence="19">mixupus</strain>
    </source>
</reference>
<dbReference type="eggNOG" id="COG0266">
    <property type="taxonomic scope" value="Bacteria"/>
</dbReference>
<dbReference type="AlphaFoldDB" id="A0A0H4WNI6"/>
<dbReference type="EMBL" id="CP012109">
    <property type="protein sequence ID" value="AKQ64996.1"/>
    <property type="molecule type" value="Genomic_DNA"/>
</dbReference>
<dbReference type="InterPro" id="IPR000214">
    <property type="entry name" value="Znf_DNA_glyclase/AP_lyase"/>
</dbReference>
<evidence type="ECO:0000256" key="1">
    <source>
        <dbReference type="ARBA" id="ARBA00001668"/>
    </source>
</evidence>
<dbReference type="InterPro" id="IPR035937">
    <property type="entry name" value="FPG_N"/>
</dbReference>
<keyword evidence="8" id="KW-0862">Zinc</keyword>
<keyword evidence="9" id="KW-0238">DNA-binding</keyword>
<keyword evidence="6 15" id="KW-0863">Zinc-finger</keyword>
<dbReference type="STRING" id="1297742.A176_001908"/>
<evidence type="ECO:0000256" key="4">
    <source>
        <dbReference type="ARBA" id="ARBA00022723"/>
    </source>
</evidence>
<feature type="domain" description="FPG-type" evidence="16">
    <location>
        <begin position="236"/>
        <end position="270"/>
    </location>
</feature>
<sequence length="284" mass="31052">MAEVPEVEIITRDLRQAVVGRRFTGAEIWVPSVVRFPAPAAFVEALVGRQVTSASRRAKFILMPLDDGTVLALHFMLFGELALRPAGSERPSSTLVVLGLEGGEELQLTDTLGYARIALARGDELSTRLKLDELGPEALDEGFTPDVLALRLRRRKSPLKTVLLNQRVVAGLGNRDADESLWLAGVDPRRLATSLTPTESVRLTHAIRAVLDEGLRLRGTQRDLFGVQGLAKHRRNVFGRAGAPCPRCATVVAHERVGGRNTYWCPTCQPATARPELPAQSSLW</sequence>
<accession>A0A0H4WNI6</accession>
<evidence type="ECO:0000313" key="19">
    <source>
        <dbReference type="Proteomes" id="UP000009026"/>
    </source>
</evidence>
<comment type="cofactor">
    <cofactor evidence="2">
        <name>Zn(2+)</name>
        <dbReference type="ChEBI" id="CHEBI:29105"/>
    </cofactor>
</comment>
<dbReference type="SUPFAM" id="SSF81624">
    <property type="entry name" value="N-terminal domain of MutM-like DNA repair proteins"/>
    <property type="match status" value="1"/>
</dbReference>
<dbReference type="PANTHER" id="PTHR22993">
    <property type="entry name" value="FORMAMIDOPYRIMIDINE-DNA GLYCOSYLASE"/>
    <property type="match status" value="1"/>
</dbReference>
<keyword evidence="7" id="KW-0378">Hydrolase</keyword>
<evidence type="ECO:0000256" key="13">
    <source>
        <dbReference type="ARBA" id="ARBA00023295"/>
    </source>
</evidence>
<dbReference type="SMART" id="SM01232">
    <property type="entry name" value="H2TH"/>
    <property type="match status" value="1"/>
</dbReference>
<keyword evidence="13" id="KW-0326">Glycosidase</keyword>
<dbReference type="KEGG" id="mym:A176_001908"/>
<dbReference type="GO" id="GO:0034039">
    <property type="term" value="F:8-oxo-7,8-dihydroguanine DNA N-glycosylase activity"/>
    <property type="evidence" value="ECO:0007669"/>
    <property type="project" value="TreeGrafter"/>
</dbReference>
<dbReference type="Gene3D" id="1.10.8.50">
    <property type="match status" value="1"/>
</dbReference>
<dbReference type="RefSeq" id="WP_002637527.1">
    <property type="nucleotide sequence ID" value="NZ_CP012109.1"/>
</dbReference>
<evidence type="ECO:0000313" key="18">
    <source>
        <dbReference type="EMBL" id="AKQ64996.1"/>
    </source>
</evidence>
<evidence type="ECO:0000256" key="14">
    <source>
        <dbReference type="ARBA" id="ARBA00044632"/>
    </source>
</evidence>
<organism evidence="18 19">
    <name type="scientific">Pseudomyxococcus hansupus</name>
    <dbReference type="NCBI Taxonomy" id="1297742"/>
    <lineage>
        <taxon>Bacteria</taxon>
        <taxon>Pseudomonadati</taxon>
        <taxon>Myxococcota</taxon>
        <taxon>Myxococcia</taxon>
        <taxon>Myxococcales</taxon>
        <taxon>Cystobacterineae</taxon>
        <taxon>Myxococcaceae</taxon>
        <taxon>Pseudomyxococcus</taxon>
    </lineage>
</organism>
<dbReference type="InterPro" id="IPR012319">
    <property type="entry name" value="FPG_cat"/>
</dbReference>
<dbReference type="GO" id="GO:0008270">
    <property type="term" value="F:zinc ion binding"/>
    <property type="evidence" value="ECO:0007669"/>
    <property type="project" value="UniProtKB-KW"/>
</dbReference>
<evidence type="ECO:0000256" key="3">
    <source>
        <dbReference type="ARBA" id="ARBA00009409"/>
    </source>
</evidence>
<dbReference type="PATRIC" id="fig|1297742.4.peg.1929"/>
<comment type="similarity">
    <text evidence="3">Belongs to the FPG family.</text>
</comment>
<dbReference type="OrthoDB" id="9800855at2"/>
<evidence type="ECO:0000256" key="15">
    <source>
        <dbReference type="PROSITE-ProRule" id="PRU00391"/>
    </source>
</evidence>
<evidence type="ECO:0000256" key="7">
    <source>
        <dbReference type="ARBA" id="ARBA00022801"/>
    </source>
</evidence>
<dbReference type="PROSITE" id="PS51066">
    <property type="entry name" value="ZF_FPG_2"/>
    <property type="match status" value="1"/>
</dbReference>
<dbReference type="InterPro" id="IPR015886">
    <property type="entry name" value="H2TH_FPG"/>
</dbReference>
<evidence type="ECO:0000256" key="9">
    <source>
        <dbReference type="ARBA" id="ARBA00023125"/>
    </source>
</evidence>
<evidence type="ECO:0000256" key="6">
    <source>
        <dbReference type="ARBA" id="ARBA00022771"/>
    </source>
</evidence>
<evidence type="ECO:0000256" key="8">
    <source>
        <dbReference type="ARBA" id="ARBA00022833"/>
    </source>
</evidence>
<dbReference type="PANTHER" id="PTHR22993:SF9">
    <property type="entry name" value="FORMAMIDOPYRIMIDINE-DNA GLYCOSYLASE"/>
    <property type="match status" value="1"/>
</dbReference>
<dbReference type="Pfam" id="PF06831">
    <property type="entry name" value="H2TH"/>
    <property type="match status" value="1"/>
</dbReference>
<dbReference type="Proteomes" id="UP000009026">
    <property type="component" value="Chromosome"/>
</dbReference>
<comment type="catalytic activity">
    <reaction evidence="14">
        <text>2'-deoxyribonucleotide-(2'-deoxyribose 5'-phosphate)-2'-deoxyribonucleotide-DNA = a 3'-end 2'-deoxyribonucleotide-(2,3-dehydro-2,3-deoxyribose 5'-phosphate)-DNA + a 5'-end 5'-phospho-2'-deoxyribonucleoside-DNA + H(+)</text>
        <dbReference type="Rhea" id="RHEA:66592"/>
        <dbReference type="Rhea" id="RHEA-COMP:13180"/>
        <dbReference type="Rhea" id="RHEA-COMP:16897"/>
        <dbReference type="Rhea" id="RHEA-COMP:17067"/>
        <dbReference type="ChEBI" id="CHEBI:15378"/>
        <dbReference type="ChEBI" id="CHEBI:136412"/>
        <dbReference type="ChEBI" id="CHEBI:157695"/>
        <dbReference type="ChEBI" id="CHEBI:167181"/>
        <dbReference type="EC" id="4.2.99.18"/>
    </reaction>
</comment>
<dbReference type="PROSITE" id="PS51068">
    <property type="entry name" value="FPG_CAT"/>
    <property type="match status" value="1"/>
</dbReference>
<keyword evidence="10" id="KW-0234">DNA repair</keyword>
<keyword evidence="4" id="KW-0479">Metal-binding</keyword>
<evidence type="ECO:0000256" key="11">
    <source>
        <dbReference type="ARBA" id="ARBA00023239"/>
    </source>
</evidence>
<evidence type="ECO:0000256" key="10">
    <source>
        <dbReference type="ARBA" id="ARBA00023204"/>
    </source>
</evidence>
<evidence type="ECO:0000256" key="12">
    <source>
        <dbReference type="ARBA" id="ARBA00023268"/>
    </source>
</evidence>
<gene>
    <name evidence="18" type="ORF">A176_001908</name>
</gene>
<keyword evidence="12" id="KW-0511">Multifunctional enzyme</keyword>
<dbReference type="GO" id="GO:0140078">
    <property type="term" value="F:class I DNA-(apurinic or apyrimidinic site) endonuclease activity"/>
    <property type="evidence" value="ECO:0007669"/>
    <property type="project" value="UniProtKB-EC"/>
</dbReference>
<evidence type="ECO:0000256" key="2">
    <source>
        <dbReference type="ARBA" id="ARBA00001947"/>
    </source>
</evidence>
<evidence type="ECO:0000259" key="16">
    <source>
        <dbReference type="PROSITE" id="PS51066"/>
    </source>
</evidence>
<keyword evidence="5" id="KW-0227">DNA damage</keyword>
<protein>
    <submittedName>
        <fullName evidence="18">Formamidopyrimidine-DNA glycosylase</fullName>
    </submittedName>
</protein>
<dbReference type="PROSITE" id="PS01242">
    <property type="entry name" value="ZF_FPG_1"/>
    <property type="match status" value="1"/>
</dbReference>
<dbReference type="CDD" id="cd08966">
    <property type="entry name" value="EcFpg-like_N"/>
    <property type="match status" value="1"/>
</dbReference>
<dbReference type="Pfam" id="PF01149">
    <property type="entry name" value="Fapy_DNA_glyco"/>
    <property type="match status" value="1"/>
</dbReference>
<dbReference type="InterPro" id="IPR015887">
    <property type="entry name" value="DNA_glyclase_Znf_dom_DNA_BS"/>
</dbReference>
<dbReference type="GO" id="GO:0006284">
    <property type="term" value="P:base-excision repair"/>
    <property type="evidence" value="ECO:0007669"/>
    <property type="project" value="InterPro"/>
</dbReference>
<dbReference type="GO" id="GO:0003684">
    <property type="term" value="F:damaged DNA binding"/>
    <property type="evidence" value="ECO:0007669"/>
    <property type="project" value="InterPro"/>
</dbReference>
<dbReference type="SMART" id="SM00898">
    <property type="entry name" value="Fapy_DNA_glyco"/>
    <property type="match status" value="1"/>
</dbReference>
<proteinExistence type="inferred from homology"/>
<dbReference type="InterPro" id="IPR010663">
    <property type="entry name" value="Znf_FPG/IleRS"/>
</dbReference>
<dbReference type="Pfam" id="PF06827">
    <property type="entry name" value="zf-FPG_IleRS"/>
    <property type="match status" value="1"/>
</dbReference>
<dbReference type="SUPFAM" id="SSF46946">
    <property type="entry name" value="S13-like H2TH domain"/>
    <property type="match status" value="1"/>
</dbReference>
<evidence type="ECO:0000259" key="17">
    <source>
        <dbReference type="PROSITE" id="PS51068"/>
    </source>
</evidence>
<comment type="catalytic activity">
    <reaction evidence="1">
        <text>Hydrolysis of DNA containing ring-opened 7-methylguanine residues, releasing 2,6-diamino-4-hydroxy-5-(N-methyl)formamidopyrimidine.</text>
        <dbReference type="EC" id="3.2.2.23"/>
    </reaction>
</comment>